<evidence type="ECO:0000256" key="5">
    <source>
        <dbReference type="ARBA" id="ARBA00022617"/>
    </source>
</evidence>
<dbReference type="InterPro" id="IPR017972">
    <property type="entry name" value="Cyt_P450_CS"/>
</dbReference>
<evidence type="ECO:0000256" key="6">
    <source>
        <dbReference type="ARBA" id="ARBA00022723"/>
    </source>
</evidence>
<keyword evidence="8 16" id="KW-0560">Oxidoreductase</keyword>
<proteinExistence type="inferred from homology"/>
<protein>
    <recommendedName>
        <fullName evidence="4">steroid 11beta-monooxygenase</fullName>
        <ecNumber evidence="4">1.14.15.4</ecNumber>
    </recommendedName>
    <alternativeName>
        <fullName evidence="14">Cytochrome P450C11</fullName>
    </alternativeName>
</protein>
<comment type="similarity">
    <text evidence="3 16">Belongs to the cytochrome P450 family.</text>
</comment>
<dbReference type="GO" id="GO:0020037">
    <property type="term" value="F:heme binding"/>
    <property type="evidence" value="ECO:0007669"/>
    <property type="project" value="InterPro"/>
</dbReference>
<evidence type="ECO:0000256" key="11">
    <source>
        <dbReference type="ARBA" id="ARBA00023128"/>
    </source>
</evidence>
<evidence type="ECO:0000256" key="1">
    <source>
        <dbReference type="ARBA" id="ARBA00001971"/>
    </source>
</evidence>
<evidence type="ECO:0000256" key="8">
    <source>
        <dbReference type="ARBA" id="ARBA00023002"/>
    </source>
</evidence>
<feature type="non-terminal residue" evidence="17">
    <location>
        <position position="1"/>
    </location>
</feature>
<comment type="subcellular location">
    <subcellularLocation>
        <location evidence="2">Mitochondrion membrane</location>
    </subcellularLocation>
</comment>
<dbReference type="AlphaFoldDB" id="A0A7K4SFU4"/>
<accession>A0A7K4SFU4</accession>
<dbReference type="PRINTS" id="PR00463">
    <property type="entry name" value="EP450I"/>
</dbReference>
<evidence type="ECO:0000256" key="10">
    <source>
        <dbReference type="ARBA" id="ARBA00023033"/>
    </source>
</evidence>
<sequence length="69" mass="7834">PAPQTLCQVALYAMGRSPEVFPHPERYDPERWLGKDDTSFRALAFGFGARQCIGRRLAEAEMLLFLVHV</sequence>
<evidence type="ECO:0000256" key="15">
    <source>
        <dbReference type="PIRSR" id="PIRSR602401-1"/>
    </source>
</evidence>
<keyword evidence="11" id="KW-0496">Mitochondrion</keyword>
<dbReference type="GO" id="GO:0047783">
    <property type="term" value="F:corticosterone 18-monooxygenase activity"/>
    <property type="evidence" value="ECO:0007669"/>
    <property type="project" value="TreeGrafter"/>
</dbReference>
<dbReference type="GO" id="GO:0032342">
    <property type="term" value="P:aldosterone biosynthetic process"/>
    <property type="evidence" value="ECO:0007669"/>
    <property type="project" value="TreeGrafter"/>
</dbReference>
<dbReference type="GO" id="GO:0005506">
    <property type="term" value="F:iron ion binding"/>
    <property type="evidence" value="ECO:0007669"/>
    <property type="project" value="InterPro"/>
</dbReference>
<dbReference type="InterPro" id="IPR002401">
    <property type="entry name" value="Cyt_P450_E_grp-I"/>
</dbReference>
<keyword evidence="18" id="KW-1185">Reference proteome</keyword>
<reference evidence="17 18" key="1">
    <citation type="submission" date="2019-09" db="EMBL/GenBank/DDBJ databases">
        <title>Bird 10,000 Genomes (B10K) Project - Family phase.</title>
        <authorList>
            <person name="Zhang G."/>
        </authorList>
    </citation>
    <scope>NUCLEOTIDE SEQUENCE [LARGE SCALE GENOMIC DNA]</scope>
    <source>
        <strain evidence="17">B10K-DU-021-26</strain>
        <tissue evidence="17">Mixed tissue sample</tissue>
    </source>
</reference>
<comment type="caution">
    <text evidence="17">The sequence shown here is derived from an EMBL/GenBank/DDBJ whole genome shotgun (WGS) entry which is preliminary data.</text>
</comment>
<dbReference type="GO" id="GO:0034650">
    <property type="term" value="P:cortisol metabolic process"/>
    <property type="evidence" value="ECO:0007669"/>
    <property type="project" value="TreeGrafter"/>
</dbReference>
<dbReference type="Gene3D" id="1.10.630.10">
    <property type="entry name" value="Cytochrome P450"/>
    <property type="match status" value="1"/>
</dbReference>
<evidence type="ECO:0000313" key="18">
    <source>
        <dbReference type="Proteomes" id="UP000530263"/>
    </source>
</evidence>
<name>A0A7K4SFU4_COLPI</name>
<keyword evidence="12" id="KW-0472">Membrane</keyword>
<evidence type="ECO:0000256" key="2">
    <source>
        <dbReference type="ARBA" id="ARBA00004325"/>
    </source>
</evidence>
<keyword evidence="9 15" id="KW-0408">Iron</keyword>
<evidence type="ECO:0000256" key="13">
    <source>
        <dbReference type="ARBA" id="ARBA00023250"/>
    </source>
</evidence>
<keyword evidence="7" id="KW-0809">Transit peptide</keyword>
<dbReference type="InterPro" id="IPR036396">
    <property type="entry name" value="Cyt_P450_sf"/>
</dbReference>
<dbReference type="GO" id="GO:0006704">
    <property type="term" value="P:glucocorticoid biosynthetic process"/>
    <property type="evidence" value="ECO:0007669"/>
    <property type="project" value="TreeGrafter"/>
</dbReference>
<dbReference type="GO" id="GO:0004507">
    <property type="term" value="F:steroid 11-beta-monooxygenase activity"/>
    <property type="evidence" value="ECO:0007669"/>
    <property type="project" value="UniProtKB-EC"/>
</dbReference>
<feature type="binding site" description="axial binding residue" evidence="15">
    <location>
        <position position="52"/>
    </location>
    <ligand>
        <name>heme</name>
        <dbReference type="ChEBI" id="CHEBI:30413"/>
    </ligand>
    <ligandPart>
        <name>Fe</name>
        <dbReference type="ChEBI" id="CHEBI:18248"/>
    </ligandPart>
</feature>
<organism evidence="17 18">
    <name type="scientific">Columbina picui</name>
    <name type="common">Picui ground-dove</name>
    <dbReference type="NCBI Taxonomy" id="115618"/>
    <lineage>
        <taxon>Eukaryota</taxon>
        <taxon>Metazoa</taxon>
        <taxon>Chordata</taxon>
        <taxon>Craniata</taxon>
        <taxon>Vertebrata</taxon>
        <taxon>Euteleostomi</taxon>
        <taxon>Archelosauria</taxon>
        <taxon>Archosauria</taxon>
        <taxon>Dinosauria</taxon>
        <taxon>Saurischia</taxon>
        <taxon>Theropoda</taxon>
        <taxon>Coelurosauria</taxon>
        <taxon>Aves</taxon>
        <taxon>Neognathae</taxon>
        <taxon>Neoaves</taxon>
        <taxon>Columbimorphae</taxon>
        <taxon>Columbiformes</taxon>
        <taxon>Columbidae</taxon>
        <taxon>Columbina</taxon>
    </lineage>
</organism>
<keyword evidence="6 15" id="KW-0479">Metal-binding</keyword>
<feature type="non-terminal residue" evidence="17">
    <location>
        <position position="69"/>
    </location>
</feature>
<evidence type="ECO:0000256" key="7">
    <source>
        <dbReference type="ARBA" id="ARBA00022946"/>
    </source>
</evidence>
<evidence type="ECO:0000256" key="14">
    <source>
        <dbReference type="ARBA" id="ARBA00042800"/>
    </source>
</evidence>
<keyword evidence="5 15" id="KW-0349">Heme</keyword>
<dbReference type="InterPro" id="IPR001128">
    <property type="entry name" value="Cyt_P450"/>
</dbReference>
<evidence type="ECO:0000256" key="4">
    <source>
        <dbReference type="ARBA" id="ARBA00012767"/>
    </source>
</evidence>
<dbReference type="OrthoDB" id="3945418at2759"/>
<evidence type="ECO:0000313" key="17">
    <source>
        <dbReference type="EMBL" id="NWQ84696.1"/>
    </source>
</evidence>
<comment type="cofactor">
    <cofactor evidence="1 15">
        <name>heme</name>
        <dbReference type="ChEBI" id="CHEBI:30413"/>
    </cofactor>
</comment>
<evidence type="ECO:0000256" key="9">
    <source>
        <dbReference type="ARBA" id="ARBA00023004"/>
    </source>
</evidence>
<dbReference type="EC" id="1.14.15.4" evidence="4"/>
<keyword evidence="13" id="KW-0755">Steroidogenesis</keyword>
<dbReference type="GO" id="GO:0008203">
    <property type="term" value="P:cholesterol metabolic process"/>
    <property type="evidence" value="ECO:0007669"/>
    <property type="project" value="TreeGrafter"/>
</dbReference>
<dbReference type="PROSITE" id="PS00086">
    <property type="entry name" value="CYTOCHROME_P450"/>
    <property type="match status" value="1"/>
</dbReference>
<dbReference type="GO" id="GO:0071375">
    <property type="term" value="P:cellular response to peptide hormone stimulus"/>
    <property type="evidence" value="ECO:0007669"/>
    <property type="project" value="TreeGrafter"/>
</dbReference>
<dbReference type="PANTHER" id="PTHR24279:SF1">
    <property type="entry name" value="CYTOCHROME P450 11B2, MITOCHONDRIAL"/>
    <property type="match status" value="1"/>
</dbReference>
<evidence type="ECO:0000256" key="16">
    <source>
        <dbReference type="RuleBase" id="RU000461"/>
    </source>
</evidence>
<evidence type="ECO:0000256" key="3">
    <source>
        <dbReference type="ARBA" id="ARBA00010617"/>
    </source>
</evidence>
<dbReference type="Proteomes" id="UP000530263">
    <property type="component" value="Unassembled WGS sequence"/>
</dbReference>
<dbReference type="Pfam" id="PF00067">
    <property type="entry name" value="p450"/>
    <property type="match status" value="1"/>
</dbReference>
<dbReference type="PANTHER" id="PTHR24279">
    <property type="entry name" value="CYTOCHROME P450"/>
    <property type="match status" value="1"/>
</dbReference>
<evidence type="ECO:0000256" key="12">
    <source>
        <dbReference type="ARBA" id="ARBA00023136"/>
    </source>
</evidence>
<gene>
    <name evidence="17" type="primary">Cyp11a1</name>
    <name evidence="17" type="ORF">COLPIC_R13269</name>
</gene>
<dbReference type="SUPFAM" id="SSF48264">
    <property type="entry name" value="Cytochrome P450"/>
    <property type="match status" value="1"/>
</dbReference>
<keyword evidence="10 16" id="KW-0503">Monooxygenase</keyword>
<dbReference type="GO" id="GO:0005743">
    <property type="term" value="C:mitochondrial inner membrane"/>
    <property type="evidence" value="ECO:0007669"/>
    <property type="project" value="TreeGrafter"/>
</dbReference>
<dbReference type="EMBL" id="VYZG01006721">
    <property type="protein sequence ID" value="NWQ84696.1"/>
    <property type="molecule type" value="Genomic_DNA"/>
</dbReference>
<dbReference type="InterPro" id="IPR050479">
    <property type="entry name" value="CYP11_CYP27_families"/>
</dbReference>